<dbReference type="PANTHER" id="PTHR38831">
    <property type="entry name" value="TYPE II SECRETION SYSTEM PROTEIN K"/>
    <property type="match status" value="1"/>
</dbReference>
<keyword evidence="9 10" id="KW-0472">Membrane</keyword>
<evidence type="ECO:0000256" key="11">
    <source>
        <dbReference type="SAM" id="MobiDB-lite"/>
    </source>
</evidence>
<comment type="caution">
    <text evidence="14">The sequence shown here is derived from an EMBL/GenBank/DDBJ whole genome shotgun (WGS) entry which is preliminary data.</text>
</comment>
<dbReference type="Gene3D" id="1.10.40.60">
    <property type="entry name" value="EpsJ-like"/>
    <property type="match status" value="2"/>
</dbReference>
<dbReference type="GO" id="GO:0005886">
    <property type="term" value="C:plasma membrane"/>
    <property type="evidence" value="ECO:0007669"/>
    <property type="project" value="UniProtKB-SubCell"/>
</dbReference>
<reference evidence="14" key="1">
    <citation type="submission" date="2022-11" db="EMBL/GenBank/DDBJ databases">
        <title>Parathalassolutuus dongxingensis gen. nov., sp. nov., a novel member of family Oceanospirillaceae isolated from a coastal shrimp pond in Guangxi, China.</title>
        <authorList>
            <person name="Chen H."/>
        </authorList>
    </citation>
    <scope>NUCLEOTIDE SEQUENCE</scope>
    <source>
        <strain evidence="14">G-43</strain>
    </source>
</reference>
<evidence type="ECO:0000313" key="14">
    <source>
        <dbReference type="EMBL" id="MCY0965492.1"/>
    </source>
</evidence>
<evidence type="ECO:0000313" key="15">
    <source>
        <dbReference type="Proteomes" id="UP001150830"/>
    </source>
</evidence>
<protein>
    <recommendedName>
        <fullName evidence="10">Type II secretion system protein K</fullName>
    </recommendedName>
</protein>
<dbReference type="PANTHER" id="PTHR38831:SF1">
    <property type="entry name" value="TYPE II SECRETION SYSTEM PROTEIN K-RELATED"/>
    <property type="match status" value="1"/>
</dbReference>
<evidence type="ECO:0000256" key="3">
    <source>
        <dbReference type="ARBA" id="ARBA00022448"/>
    </source>
</evidence>
<dbReference type="GO" id="GO:0009306">
    <property type="term" value="P:protein secretion"/>
    <property type="evidence" value="ECO:0007669"/>
    <property type="project" value="InterPro"/>
</dbReference>
<dbReference type="EMBL" id="JAPNOA010000026">
    <property type="protein sequence ID" value="MCY0965492.1"/>
    <property type="molecule type" value="Genomic_DNA"/>
</dbReference>
<evidence type="ECO:0000256" key="5">
    <source>
        <dbReference type="ARBA" id="ARBA00022519"/>
    </source>
</evidence>
<keyword evidence="3 10" id="KW-0813">Transport</keyword>
<evidence type="ECO:0000256" key="10">
    <source>
        <dbReference type="PIRNR" id="PIRNR002786"/>
    </source>
</evidence>
<dbReference type="InterPro" id="IPR045584">
    <property type="entry name" value="Pilin-like"/>
</dbReference>
<keyword evidence="8" id="KW-1133">Transmembrane helix</keyword>
<dbReference type="InterPro" id="IPR005628">
    <property type="entry name" value="GspK"/>
</dbReference>
<dbReference type="NCBIfam" id="NF037980">
    <property type="entry name" value="T2SS_GspK"/>
    <property type="match status" value="1"/>
</dbReference>
<keyword evidence="4 10" id="KW-1003">Cell membrane</keyword>
<evidence type="ECO:0000256" key="4">
    <source>
        <dbReference type="ARBA" id="ARBA00022475"/>
    </source>
</evidence>
<accession>A0A9X3ED97</accession>
<dbReference type="Proteomes" id="UP001150830">
    <property type="component" value="Unassembled WGS sequence"/>
</dbReference>
<dbReference type="Pfam" id="PF03934">
    <property type="entry name" value="T2SSK"/>
    <property type="match status" value="1"/>
</dbReference>
<feature type="domain" description="T2SS protein K second SAM-like" evidence="12">
    <location>
        <begin position="200"/>
        <end position="250"/>
    </location>
</feature>
<dbReference type="InterPro" id="IPR049031">
    <property type="entry name" value="T2SSK_SAM-like_1st"/>
</dbReference>
<dbReference type="SUPFAM" id="SSF158544">
    <property type="entry name" value="GspK insert domain-like"/>
    <property type="match status" value="1"/>
</dbReference>
<feature type="compositionally biased region" description="Low complexity" evidence="11">
    <location>
        <begin position="255"/>
        <end position="279"/>
    </location>
</feature>
<evidence type="ECO:0000259" key="12">
    <source>
        <dbReference type="Pfam" id="PF03934"/>
    </source>
</evidence>
<evidence type="ECO:0000259" key="13">
    <source>
        <dbReference type="Pfam" id="PF21687"/>
    </source>
</evidence>
<dbReference type="AlphaFoldDB" id="A0A9X3ED97"/>
<dbReference type="SUPFAM" id="SSF54523">
    <property type="entry name" value="Pili subunits"/>
    <property type="match status" value="1"/>
</dbReference>
<keyword evidence="5 10" id="KW-0997">Cell inner membrane</keyword>
<evidence type="ECO:0000256" key="7">
    <source>
        <dbReference type="ARBA" id="ARBA00022927"/>
    </source>
</evidence>
<sequence length="359" mass="39744">MRRQQSGLALLMVLLFFALASVIATSIIEQQSMNIQRTTGQLATQQARAFAWGVESVVRSGLYLDWEDNPDIDHYMEQWTIDRSFPMEQGTVFVHIVDAQGLFNLNWLAPAASNHKVWQARFQRLLKNLGGNVEFAETLANWMNSESQADDLYSRLEVPYRAAYRICSDISEVRLLDGMDEDTWVKLEPYITCLPASTQLNVNTALDQVLAALDDDFGLDGAMAVIGERGEDGIASVDDFWNIAEVANAASGKKSSSTTTSSSSSSSDSSASDDSSSSDSSDDDSRTTNVRWSQDDFTVKTSYFLVFTRVDIGTEGDWLATSQFMLRRQADDGSMSIISRDYSRREAIQLPAPAASSSF</sequence>
<comment type="similarity">
    <text evidence="2 10">Belongs to the GSP K family.</text>
</comment>
<dbReference type="RefSeq" id="WP_283173703.1">
    <property type="nucleotide sequence ID" value="NZ_JAPNOA010000026.1"/>
</dbReference>
<proteinExistence type="inferred from homology"/>
<keyword evidence="6" id="KW-0812">Transmembrane</keyword>
<evidence type="ECO:0000256" key="1">
    <source>
        <dbReference type="ARBA" id="ARBA00004533"/>
    </source>
</evidence>
<evidence type="ECO:0000256" key="2">
    <source>
        <dbReference type="ARBA" id="ARBA00007246"/>
    </source>
</evidence>
<dbReference type="Gene3D" id="3.30.1300.30">
    <property type="entry name" value="GSPII I/J protein-like"/>
    <property type="match status" value="1"/>
</dbReference>
<keyword evidence="15" id="KW-1185">Reference proteome</keyword>
<keyword evidence="7" id="KW-0653">Protein transport</keyword>
<feature type="region of interest" description="Disordered" evidence="11">
    <location>
        <begin position="252"/>
        <end position="289"/>
    </location>
</feature>
<name>A0A9X3ED97_9GAMM</name>
<comment type="subcellular location">
    <subcellularLocation>
        <location evidence="1 10">Cell inner membrane</location>
    </subcellularLocation>
</comment>
<dbReference type="PIRSF" id="PIRSF002786">
    <property type="entry name" value="XcpX"/>
    <property type="match status" value="1"/>
</dbReference>
<organism evidence="14 15">
    <name type="scientific">Parathalassolituus penaei</name>
    <dbReference type="NCBI Taxonomy" id="2997323"/>
    <lineage>
        <taxon>Bacteria</taxon>
        <taxon>Pseudomonadati</taxon>
        <taxon>Pseudomonadota</taxon>
        <taxon>Gammaproteobacteria</taxon>
        <taxon>Oceanospirillales</taxon>
        <taxon>Oceanospirillaceae</taxon>
        <taxon>Parathalassolituus</taxon>
    </lineage>
</organism>
<evidence type="ECO:0000256" key="6">
    <source>
        <dbReference type="ARBA" id="ARBA00022692"/>
    </source>
</evidence>
<dbReference type="InterPro" id="IPR038072">
    <property type="entry name" value="GspK_central_sf"/>
</dbReference>
<dbReference type="InterPro" id="IPR049179">
    <property type="entry name" value="T2SSK_SAM-like_2nd"/>
</dbReference>
<evidence type="ECO:0000256" key="8">
    <source>
        <dbReference type="ARBA" id="ARBA00022989"/>
    </source>
</evidence>
<gene>
    <name evidence="14" type="primary">gspK</name>
    <name evidence="14" type="ORF">OUO13_09855</name>
</gene>
<evidence type="ECO:0000256" key="9">
    <source>
        <dbReference type="ARBA" id="ARBA00023136"/>
    </source>
</evidence>
<dbReference type="Pfam" id="PF21687">
    <property type="entry name" value="T2SSK_1st"/>
    <property type="match status" value="1"/>
</dbReference>
<feature type="domain" description="T2SS protein K first SAM-like" evidence="13">
    <location>
        <begin position="101"/>
        <end position="196"/>
    </location>
</feature>